<name>A0ABW0N208_9ACTN</name>
<comment type="caution">
    <text evidence="1">The sequence shown here is derived from an EMBL/GenBank/DDBJ whole genome shotgun (WGS) entry which is preliminary data.</text>
</comment>
<dbReference type="RefSeq" id="WP_345180103.1">
    <property type="nucleotide sequence ID" value="NZ_BAABFQ010000007.1"/>
</dbReference>
<sequence>MNPSSENKTGVESYDHGDRLLPEYFKVREALNELVWAINRNEVGPAADTYEDGQRHWLKLVEQMAASLPYADGCEKCGRTCWPVKTKVSDGGLDGTYACPSCRVQWTCYYAVNLADFE</sequence>
<organism evidence="1 2">
    <name type="scientific">Nocardioides caricicola</name>
    <dbReference type="NCBI Taxonomy" id="634770"/>
    <lineage>
        <taxon>Bacteria</taxon>
        <taxon>Bacillati</taxon>
        <taxon>Actinomycetota</taxon>
        <taxon>Actinomycetes</taxon>
        <taxon>Propionibacteriales</taxon>
        <taxon>Nocardioidaceae</taxon>
        <taxon>Nocardioides</taxon>
    </lineage>
</organism>
<dbReference type="EMBL" id="JBHSMD010000004">
    <property type="protein sequence ID" value="MFC5494224.1"/>
    <property type="molecule type" value="Genomic_DNA"/>
</dbReference>
<dbReference type="Proteomes" id="UP001595956">
    <property type="component" value="Unassembled WGS sequence"/>
</dbReference>
<accession>A0ABW0N208</accession>
<proteinExistence type="predicted"/>
<protein>
    <submittedName>
        <fullName evidence="1">Uncharacterized protein</fullName>
    </submittedName>
</protein>
<keyword evidence="2" id="KW-1185">Reference proteome</keyword>
<evidence type="ECO:0000313" key="1">
    <source>
        <dbReference type="EMBL" id="MFC5494224.1"/>
    </source>
</evidence>
<evidence type="ECO:0000313" key="2">
    <source>
        <dbReference type="Proteomes" id="UP001595956"/>
    </source>
</evidence>
<reference evidence="2" key="1">
    <citation type="journal article" date="2019" name="Int. J. Syst. Evol. Microbiol.">
        <title>The Global Catalogue of Microorganisms (GCM) 10K type strain sequencing project: providing services to taxonomists for standard genome sequencing and annotation.</title>
        <authorList>
            <consortium name="The Broad Institute Genomics Platform"/>
            <consortium name="The Broad Institute Genome Sequencing Center for Infectious Disease"/>
            <person name="Wu L."/>
            <person name="Ma J."/>
        </authorList>
    </citation>
    <scope>NUCLEOTIDE SEQUENCE [LARGE SCALE GENOMIC DNA]</scope>
    <source>
        <strain evidence="2">KACC 13778</strain>
    </source>
</reference>
<gene>
    <name evidence="1" type="ORF">ACFPKY_13985</name>
</gene>